<dbReference type="InterPro" id="IPR010372">
    <property type="entry name" value="DNA_pol3_delta_N"/>
</dbReference>
<evidence type="ECO:0000256" key="8">
    <source>
        <dbReference type="ARBA" id="ARBA00049244"/>
    </source>
</evidence>
<evidence type="ECO:0000313" key="11">
    <source>
        <dbReference type="EMBL" id="OWF66142.1"/>
    </source>
</evidence>
<dbReference type="GO" id="GO:0009360">
    <property type="term" value="C:DNA polymerase III complex"/>
    <property type="evidence" value="ECO:0007669"/>
    <property type="project" value="InterPro"/>
</dbReference>
<dbReference type="Proteomes" id="UP000196880">
    <property type="component" value="Unassembled WGS sequence"/>
</dbReference>
<evidence type="ECO:0000256" key="7">
    <source>
        <dbReference type="ARBA" id="ARBA00034754"/>
    </source>
</evidence>
<evidence type="ECO:0000259" key="10">
    <source>
        <dbReference type="Pfam" id="PF14840"/>
    </source>
</evidence>
<dbReference type="EC" id="2.7.7.7" evidence="1"/>
<comment type="caution">
    <text evidence="11">The sequence shown here is derived from an EMBL/GenBank/DDBJ whole genome shotgun (WGS) entry which is preliminary data.</text>
</comment>
<evidence type="ECO:0000256" key="3">
    <source>
        <dbReference type="ARBA" id="ARBA00022679"/>
    </source>
</evidence>
<feature type="domain" description="DNA polymerase III subunit delta C-terminal" evidence="10">
    <location>
        <begin position="231"/>
        <end position="326"/>
    </location>
</feature>
<evidence type="ECO:0000256" key="5">
    <source>
        <dbReference type="ARBA" id="ARBA00022705"/>
    </source>
</evidence>
<dbReference type="InterPro" id="IPR008921">
    <property type="entry name" value="DNA_pol3_clamp-load_cplx_C"/>
</dbReference>
<dbReference type="Gene3D" id="3.40.50.300">
    <property type="entry name" value="P-loop containing nucleotide triphosphate hydrolases"/>
    <property type="match status" value="1"/>
</dbReference>
<comment type="similarity">
    <text evidence="7">Belongs to the DNA polymerase HolA subunit family.</text>
</comment>
<accession>A0A210RYT3</accession>
<reference evidence="11 12" key="1">
    <citation type="submission" date="2017-03" db="EMBL/GenBank/DDBJ databases">
        <title>New species Polynucleobacter sp. MWH-EgelM1-30-B4.</title>
        <authorList>
            <person name="Hahn M.W."/>
        </authorList>
    </citation>
    <scope>NUCLEOTIDE SEQUENCE [LARGE SCALE GENOMIC DNA]</scope>
    <source>
        <strain evidence="11 12">MWH-EgelM1-30-B4</strain>
    </source>
</reference>
<dbReference type="GO" id="GO:0006261">
    <property type="term" value="P:DNA-templated DNA replication"/>
    <property type="evidence" value="ECO:0007669"/>
    <property type="project" value="TreeGrafter"/>
</dbReference>
<dbReference type="AlphaFoldDB" id="A0A210RYT3"/>
<dbReference type="OrthoDB" id="9770982at2"/>
<dbReference type="Gene3D" id="1.10.8.60">
    <property type="match status" value="1"/>
</dbReference>
<keyword evidence="3" id="KW-0808">Transferase</keyword>
<keyword evidence="5" id="KW-0235">DNA replication</keyword>
<keyword evidence="12" id="KW-1185">Reference proteome</keyword>
<sequence>MVKVDALQTHLKSLGSGTDILPLYVFSGDEPLLMMEAMDQLRAAAKKLGFTDREVFVQERGFDWGALMNAGQTMSLFGDKRWVELRIPTGKPGRDGADALKQFAAQIASQQDGANGPDTVVCIVLPRLDGKTKTSGWFSALDDAGMAIQVDTLDRGHLPSWIAGRLKKQSQEVEAGPEGQRALEFIADQVEGNLIAAHQEILKLGLLYPEGKLTEEQIRSSILKVARYNVFELTEAMLAGDLPRLNRMLDGLKGEGEPLVLILWSVTEELRLLSKLKAASDAGESVQQLMRANRIWGNKERLYPAAIRRVQPLKLRRAMQLVAGLDRQSKGLHAAELPADPWDGLRLLGNLLR</sequence>
<dbReference type="RefSeq" id="WP_087908942.1">
    <property type="nucleotide sequence ID" value="NZ_NAIA01000002.1"/>
</dbReference>
<dbReference type="PANTHER" id="PTHR34388:SF1">
    <property type="entry name" value="DNA POLYMERASE III SUBUNIT DELTA"/>
    <property type="match status" value="1"/>
</dbReference>
<evidence type="ECO:0000256" key="6">
    <source>
        <dbReference type="ARBA" id="ARBA00022932"/>
    </source>
</evidence>
<dbReference type="Pfam" id="PF06144">
    <property type="entry name" value="DNA_pol3_delta"/>
    <property type="match status" value="1"/>
</dbReference>
<dbReference type="SUPFAM" id="SSF52540">
    <property type="entry name" value="P-loop containing nucleoside triphosphate hydrolases"/>
    <property type="match status" value="1"/>
</dbReference>
<dbReference type="Gene3D" id="1.20.272.10">
    <property type="match status" value="1"/>
</dbReference>
<feature type="domain" description="DNA polymerase III delta N-terminal" evidence="9">
    <location>
        <begin position="24"/>
        <end position="143"/>
    </location>
</feature>
<name>A0A210RYT3_9BURK</name>
<dbReference type="PANTHER" id="PTHR34388">
    <property type="entry name" value="DNA POLYMERASE III SUBUNIT DELTA"/>
    <property type="match status" value="1"/>
</dbReference>
<protein>
    <recommendedName>
        <fullName evidence="2">DNA polymerase III subunit delta</fullName>
        <ecNumber evidence="1">2.7.7.7</ecNumber>
    </recommendedName>
</protein>
<dbReference type="EMBL" id="NAIA01000002">
    <property type="protein sequence ID" value="OWF66142.1"/>
    <property type="molecule type" value="Genomic_DNA"/>
</dbReference>
<gene>
    <name evidence="11" type="ORF">B6A14_02785</name>
</gene>
<dbReference type="GO" id="GO:0003887">
    <property type="term" value="F:DNA-directed DNA polymerase activity"/>
    <property type="evidence" value="ECO:0007669"/>
    <property type="project" value="UniProtKB-KW"/>
</dbReference>
<evidence type="ECO:0000256" key="2">
    <source>
        <dbReference type="ARBA" id="ARBA00017703"/>
    </source>
</evidence>
<organism evidence="11 12">
    <name type="scientific">Polynucleobacter hirudinilacicola</name>
    <dbReference type="NCBI Taxonomy" id="1743166"/>
    <lineage>
        <taxon>Bacteria</taxon>
        <taxon>Pseudomonadati</taxon>
        <taxon>Pseudomonadota</taxon>
        <taxon>Betaproteobacteria</taxon>
        <taxon>Burkholderiales</taxon>
        <taxon>Burkholderiaceae</taxon>
        <taxon>Polynucleobacter</taxon>
    </lineage>
</organism>
<dbReference type="GO" id="GO:0003677">
    <property type="term" value="F:DNA binding"/>
    <property type="evidence" value="ECO:0007669"/>
    <property type="project" value="InterPro"/>
</dbReference>
<dbReference type="CDD" id="cd18138">
    <property type="entry name" value="HLD_clamp_pol_III_delta"/>
    <property type="match status" value="1"/>
</dbReference>
<proteinExistence type="inferred from homology"/>
<evidence type="ECO:0000256" key="1">
    <source>
        <dbReference type="ARBA" id="ARBA00012417"/>
    </source>
</evidence>
<dbReference type="InterPro" id="IPR005790">
    <property type="entry name" value="DNA_polIII_delta"/>
</dbReference>
<dbReference type="Pfam" id="PF14840">
    <property type="entry name" value="DNA_pol3_delt_C"/>
    <property type="match status" value="1"/>
</dbReference>
<evidence type="ECO:0000313" key="12">
    <source>
        <dbReference type="Proteomes" id="UP000196880"/>
    </source>
</evidence>
<dbReference type="InterPro" id="IPR032780">
    <property type="entry name" value="DNA_pol3_delt_C"/>
</dbReference>
<dbReference type="InterPro" id="IPR027417">
    <property type="entry name" value="P-loop_NTPase"/>
</dbReference>
<keyword evidence="4" id="KW-0548">Nucleotidyltransferase</keyword>
<keyword evidence="6" id="KW-0239">DNA-directed DNA polymerase</keyword>
<evidence type="ECO:0000259" key="9">
    <source>
        <dbReference type="Pfam" id="PF06144"/>
    </source>
</evidence>
<dbReference type="SUPFAM" id="SSF48019">
    <property type="entry name" value="post-AAA+ oligomerization domain-like"/>
    <property type="match status" value="1"/>
</dbReference>
<comment type="catalytic activity">
    <reaction evidence="8">
        <text>DNA(n) + a 2'-deoxyribonucleoside 5'-triphosphate = DNA(n+1) + diphosphate</text>
        <dbReference type="Rhea" id="RHEA:22508"/>
        <dbReference type="Rhea" id="RHEA-COMP:17339"/>
        <dbReference type="Rhea" id="RHEA-COMP:17340"/>
        <dbReference type="ChEBI" id="CHEBI:33019"/>
        <dbReference type="ChEBI" id="CHEBI:61560"/>
        <dbReference type="ChEBI" id="CHEBI:173112"/>
        <dbReference type="EC" id="2.7.7.7"/>
    </reaction>
</comment>
<evidence type="ECO:0000256" key="4">
    <source>
        <dbReference type="ARBA" id="ARBA00022695"/>
    </source>
</evidence>
<dbReference type="NCBIfam" id="TIGR01128">
    <property type="entry name" value="holA"/>
    <property type="match status" value="1"/>
</dbReference>